<evidence type="ECO:0000256" key="13">
    <source>
        <dbReference type="ARBA" id="ARBA00031116"/>
    </source>
</evidence>
<dbReference type="GO" id="GO:0005789">
    <property type="term" value="C:endoplasmic reticulum membrane"/>
    <property type="evidence" value="ECO:0007669"/>
    <property type="project" value="UniProtKB-SubCell"/>
</dbReference>
<proteinExistence type="inferred from homology"/>
<evidence type="ECO:0000256" key="15">
    <source>
        <dbReference type="SAM" id="Phobius"/>
    </source>
</evidence>
<dbReference type="GO" id="GO:2001256">
    <property type="term" value="P:regulation of store-operated calcium entry"/>
    <property type="evidence" value="ECO:0007669"/>
    <property type="project" value="InterPro"/>
</dbReference>
<dbReference type="Proteomes" id="UP000580250">
    <property type="component" value="Unassembled WGS sequence"/>
</dbReference>
<accession>A0A6V7V264</accession>
<keyword evidence="12 15" id="KW-0472">Membrane</keyword>
<feature type="region of interest" description="Disordered" evidence="14">
    <location>
        <begin position="276"/>
        <end position="308"/>
    </location>
</feature>
<dbReference type="EMBL" id="CAJEWN010000148">
    <property type="protein sequence ID" value="CAD2169100.1"/>
    <property type="molecule type" value="Genomic_DNA"/>
</dbReference>
<feature type="compositionally biased region" description="Low complexity" evidence="14">
    <location>
        <begin position="286"/>
        <end position="300"/>
    </location>
</feature>
<evidence type="ECO:0000256" key="6">
    <source>
        <dbReference type="ARBA" id="ARBA00022692"/>
    </source>
</evidence>
<dbReference type="GO" id="GO:0006816">
    <property type="term" value="P:calcium ion transport"/>
    <property type="evidence" value="ECO:0007669"/>
    <property type="project" value="UniProtKB-KW"/>
</dbReference>
<dbReference type="OrthoDB" id="20303at2759"/>
<keyword evidence="6 15" id="KW-0812">Transmembrane</keyword>
<keyword evidence="11" id="KW-0406">Ion transport</keyword>
<evidence type="ECO:0000256" key="7">
    <source>
        <dbReference type="ARBA" id="ARBA00022729"/>
    </source>
</evidence>
<comment type="subcellular location">
    <subcellularLocation>
        <location evidence="1">Endoplasmic reticulum membrane</location>
        <topology evidence="1">Single-pass type I membrane protein</topology>
    </subcellularLocation>
</comment>
<feature type="compositionally biased region" description="Polar residues" evidence="14">
    <location>
        <begin position="210"/>
        <end position="221"/>
    </location>
</feature>
<feature type="region of interest" description="Disordered" evidence="14">
    <location>
        <begin position="173"/>
        <end position="229"/>
    </location>
</feature>
<evidence type="ECO:0000256" key="14">
    <source>
        <dbReference type="SAM" id="MobiDB-lite"/>
    </source>
</evidence>
<feature type="compositionally biased region" description="Gly residues" evidence="14">
    <location>
        <begin position="179"/>
        <end position="188"/>
    </location>
</feature>
<keyword evidence="5" id="KW-0109">Calcium transport</keyword>
<dbReference type="PANTHER" id="PTHR15929:SF0">
    <property type="entry name" value="STORE-OPERATED CALCIUM ENTRY-ASSOCIATED REGULATORY FACTOR"/>
    <property type="match status" value="1"/>
</dbReference>
<evidence type="ECO:0000313" key="17">
    <source>
        <dbReference type="Proteomes" id="UP000580250"/>
    </source>
</evidence>
<sequence>MDFNFKIFLKFIFVFIVVIGFGEARQKILLTSLPVLTLYRGSYTEGYKPIKQLECIGGTASGMLGHSPKVVQCYNKGSDGRDVQWECKAELPVEYEFGRIEVSCEGFDYPEDPYVVVGSCGLRYELDYSKYGAQKGTYLLPSKSSWFNFEKIVSFLVIAFIVYLVYLMFSSSGGSSTSRGGGGSGGSWWGPDDRRPPPPGWNPPPPSYDDATTNQNYYSNKGPSTSSGSSGPGFFSGLGLGALGGYLFGSSGNYGGGYGYDGYGSRYRGRPSYFGSSSGYSGGGCSSSSSSSGGTTHTSSGFGGTSRR</sequence>
<comment type="similarity">
    <text evidence="2">Belongs to the SARAF family.</text>
</comment>
<keyword evidence="7" id="KW-0732">Signal</keyword>
<organism evidence="16 17">
    <name type="scientific">Meloidogyne enterolobii</name>
    <name type="common">Root-knot nematode worm</name>
    <name type="synonym">Meloidogyne mayaguensis</name>
    <dbReference type="NCBI Taxonomy" id="390850"/>
    <lineage>
        <taxon>Eukaryota</taxon>
        <taxon>Metazoa</taxon>
        <taxon>Ecdysozoa</taxon>
        <taxon>Nematoda</taxon>
        <taxon>Chromadorea</taxon>
        <taxon>Rhabditida</taxon>
        <taxon>Tylenchina</taxon>
        <taxon>Tylenchomorpha</taxon>
        <taxon>Tylenchoidea</taxon>
        <taxon>Meloidogynidae</taxon>
        <taxon>Meloidogyninae</taxon>
        <taxon>Meloidogyne</taxon>
    </lineage>
</organism>
<feature type="transmembrane region" description="Helical" evidence="15">
    <location>
        <begin position="152"/>
        <end position="169"/>
    </location>
</feature>
<evidence type="ECO:0000313" key="16">
    <source>
        <dbReference type="EMBL" id="CAD2169100.1"/>
    </source>
</evidence>
<feature type="transmembrane region" description="Helical" evidence="15">
    <location>
        <begin position="7"/>
        <end position="24"/>
    </location>
</feature>
<dbReference type="PANTHER" id="PTHR15929">
    <property type="entry name" value="STORE-OPERATED CALCIUM ENTRY-ASSOCIATED REGULATORY FACTOR"/>
    <property type="match status" value="1"/>
</dbReference>
<evidence type="ECO:0000256" key="2">
    <source>
        <dbReference type="ARBA" id="ARBA00006833"/>
    </source>
</evidence>
<gene>
    <name evidence="16" type="ORF">MENT_LOCUS20419</name>
</gene>
<keyword evidence="8" id="KW-0256">Endoplasmic reticulum</keyword>
<evidence type="ECO:0000256" key="10">
    <source>
        <dbReference type="ARBA" id="ARBA00022989"/>
    </source>
</evidence>
<name>A0A6V7V264_MELEN</name>
<keyword evidence="10 15" id="KW-1133">Transmembrane helix</keyword>
<evidence type="ECO:0000256" key="4">
    <source>
        <dbReference type="ARBA" id="ARBA00022448"/>
    </source>
</evidence>
<dbReference type="AlphaFoldDB" id="A0A6V7V264"/>
<dbReference type="InterPro" id="IPR009567">
    <property type="entry name" value="SARAF"/>
</dbReference>
<dbReference type="Pfam" id="PF06682">
    <property type="entry name" value="SARAF"/>
    <property type="match status" value="1"/>
</dbReference>
<evidence type="ECO:0000256" key="3">
    <source>
        <dbReference type="ARBA" id="ARBA00016584"/>
    </source>
</evidence>
<comment type="caution">
    <text evidence="16">The sequence shown here is derived from an EMBL/GenBank/DDBJ whole genome shotgun (WGS) entry which is preliminary data.</text>
</comment>
<evidence type="ECO:0000256" key="5">
    <source>
        <dbReference type="ARBA" id="ARBA00022568"/>
    </source>
</evidence>
<reference evidence="16 17" key="1">
    <citation type="submission" date="2020-08" db="EMBL/GenBank/DDBJ databases">
        <authorList>
            <person name="Koutsovoulos G."/>
            <person name="Danchin GJ E."/>
        </authorList>
    </citation>
    <scope>NUCLEOTIDE SEQUENCE [LARGE SCALE GENOMIC DNA]</scope>
</reference>
<protein>
    <recommendedName>
        <fullName evidence="3">Store-operated calcium entry-associated regulatory factor</fullName>
    </recommendedName>
    <alternativeName>
        <fullName evidence="13">Transmembrane protein 66</fullName>
    </alternativeName>
</protein>
<evidence type="ECO:0000256" key="12">
    <source>
        <dbReference type="ARBA" id="ARBA00023136"/>
    </source>
</evidence>
<feature type="compositionally biased region" description="Pro residues" evidence="14">
    <location>
        <begin position="197"/>
        <end position="207"/>
    </location>
</feature>
<keyword evidence="4" id="KW-0813">Transport</keyword>
<evidence type="ECO:0000256" key="9">
    <source>
        <dbReference type="ARBA" id="ARBA00022837"/>
    </source>
</evidence>
<evidence type="ECO:0000256" key="1">
    <source>
        <dbReference type="ARBA" id="ARBA00004115"/>
    </source>
</evidence>
<keyword evidence="9" id="KW-0106">Calcium</keyword>
<evidence type="ECO:0000256" key="8">
    <source>
        <dbReference type="ARBA" id="ARBA00022824"/>
    </source>
</evidence>
<evidence type="ECO:0000256" key="11">
    <source>
        <dbReference type="ARBA" id="ARBA00023065"/>
    </source>
</evidence>